<dbReference type="InterPro" id="IPR021399">
    <property type="entry name" value="DUF3038"/>
</dbReference>
<dbReference type="Proteomes" id="UP000615026">
    <property type="component" value="Unassembled WGS sequence"/>
</dbReference>
<keyword evidence="2" id="KW-1185">Reference proteome</keyword>
<evidence type="ECO:0000313" key="1">
    <source>
        <dbReference type="EMBL" id="MBE9068571.1"/>
    </source>
</evidence>
<name>A0A929F817_LEPEC</name>
<evidence type="ECO:0000313" key="2">
    <source>
        <dbReference type="Proteomes" id="UP000615026"/>
    </source>
</evidence>
<sequence>MPSLVRHSHFCCYIRINFQKSSLKSLQASSNHETGQCSAKLQRDCVVPAPVSANLTPDQLRSIKGQLDLVLLALETLVGIGSEAILDQAKSLQVASLLSDRVSLWRLRQSSPLRKGQGRKKLDVDEARALVLITAQLAGQHRQAINQAVTALEQAAAADKPPHRVAVLGDYLDRFSNTYSDRMEQEAPPTVLEKLAFQLLIDLLFYSSGGGAQRLWQTLLDRAE</sequence>
<dbReference type="Pfam" id="PF11237">
    <property type="entry name" value="DUF3038"/>
    <property type="match status" value="1"/>
</dbReference>
<organism evidence="1 2">
    <name type="scientific">Leptolyngbya cf. ectocarpi LEGE 11479</name>
    <dbReference type="NCBI Taxonomy" id="1828722"/>
    <lineage>
        <taxon>Bacteria</taxon>
        <taxon>Bacillati</taxon>
        <taxon>Cyanobacteriota</taxon>
        <taxon>Cyanophyceae</taxon>
        <taxon>Leptolyngbyales</taxon>
        <taxon>Leptolyngbyaceae</taxon>
        <taxon>Leptolyngbya group</taxon>
        <taxon>Leptolyngbya</taxon>
    </lineage>
</organism>
<gene>
    <name evidence="1" type="ORF">IQ260_18145</name>
</gene>
<dbReference type="AlphaFoldDB" id="A0A929F817"/>
<dbReference type="EMBL" id="JADEXP010000181">
    <property type="protein sequence ID" value="MBE9068571.1"/>
    <property type="molecule type" value="Genomic_DNA"/>
</dbReference>
<reference evidence="1" key="1">
    <citation type="submission" date="2020-10" db="EMBL/GenBank/DDBJ databases">
        <authorList>
            <person name="Castelo-Branco R."/>
            <person name="Eusebio N."/>
            <person name="Adriana R."/>
            <person name="Vieira A."/>
            <person name="Brugerolle De Fraissinette N."/>
            <person name="Rezende De Castro R."/>
            <person name="Schneider M.P."/>
            <person name="Vasconcelos V."/>
            <person name="Leao P.N."/>
        </authorList>
    </citation>
    <scope>NUCLEOTIDE SEQUENCE</scope>
    <source>
        <strain evidence="1">LEGE 11479</strain>
    </source>
</reference>
<proteinExistence type="predicted"/>
<comment type="caution">
    <text evidence="1">The sequence shown here is derived from an EMBL/GenBank/DDBJ whole genome shotgun (WGS) entry which is preliminary data.</text>
</comment>
<protein>
    <submittedName>
        <fullName evidence="1">DUF3038 domain-containing protein</fullName>
    </submittedName>
</protein>
<accession>A0A929F817</accession>